<feature type="region of interest" description="Disordered" evidence="1">
    <location>
        <begin position="120"/>
        <end position="149"/>
    </location>
</feature>
<accession>A0AAV3R1Z4</accession>
<dbReference type="AlphaFoldDB" id="A0AAV3R1Z4"/>
<feature type="compositionally biased region" description="Acidic residues" evidence="1">
    <location>
        <begin position="120"/>
        <end position="143"/>
    </location>
</feature>
<dbReference type="EMBL" id="BAABME010024048">
    <property type="protein sequence ID" value="GAA0169366.1"/>
    <property type="molecule type" value="Genomic_DNA"/>
</dbReference>
<protein>
    <submittedName>
        <fullName evidence="2">Uncharacterized protein</fullName>
    </submittedName>
</protein>
<proteinExistence type="predicted"/>
<evidence type="ECO:0000313" key="3">
    <source>
        <dbReference type="Proteomes" id="UP001454036"/>
    </source>
</evidence>
<sequence>MGTHAGGSRSHTRSSALIVDETGEMPSIAKRLRLQYGKNDNEGNPTEEMVNPTSKQVLMIQGKVCSTKKLKCPNRCHYNQHDLNDPTNLVDLAKFDMVDMTDLLEQDPVSEDGFINDHLDQEDELESIPPNEDEDDFDEDEEDKFFYLS</sequence>
<dbReference type="Proteomes" id="UP001454036">
    <property type="component" value="Unassembled WGS sequence"/>
</dbReference>
<comment type="caution">
    <text evidence="2">The sequence shown here is derived from an EMBL/GenBank/DDBJ whole genome shotgun (WGS) entry which is preliminary data.</text>
</comment>
<name>A0AAV3R1Z4_LITER</name>
<evidence type="ECO:0000313" key="2">
    <source>
        <dbReference type="EMBL" id="GAA0169366.1"/>
    </source>
</evidence>
<keyword evidence="3" id="KW-1185">Reference proteome</keyword>
<organism evidence="2 3">
    <name type="scientific">Lithospermum erythrorhizon</name>
    <name type="common">Purple gromwell</name>
    <name type="synonym">Lithospermum officinale var. erythrorhizon</name>
    <dbReference type="NCBI Taxonomy" id="34254"/>
    <lineage>
        <taxon>Eukaryota</taxon>
        <taxon>Viridiplantae</taxon>
        <taxon>Streptophyta</taxon>
        <taxon>Embryophyta</taxon>
        <taxon>Tracheophyta</taxon>
        <taxon>Spermatophyta</taxon>
        <taxon>Magnoliopsida</taxon>
        <taxon>eudicotyledons</taxon>
        <taxon>Gunneridae</taxon>
        <taxon>Pentapetalae</taxon>
        <taxon>asterids</taxon>
        <taxon>lamiids</taxon>
        <taxon>Boraginales</taxon>
        <taxon>Boraginaceae</taxon>
        <taxon>Boraginoideae</taxon>
        <taxon>Lithospermeae</taxon>
        <taxon>Lithospermum</taxon>
    </lineage>
</organism>
<reference evidence="2 3" key="1">
    <citation type="submission" date="2024-01" db="EMBL/GenBank/DDBJ databases">
        <title>The complete chloroplast genome sequence of Lithospermum erythrorhizon: insights into the phylogenetic relationship among Boraginaceae species and the maternal lineages of purple gromwells.</title>
        <authorList>
            <person name="Okada T."/>
            <person name="Watanabe K."/>
        </authorList>
    </citation>
    <scope>NUCLEOTIDE SEQUENCE [LARGE SCALE GENOMIC DNA]</scope>
</reference>
<gene>
    <name evidence="2" type="ORF">LIER_40743</name>
</gene>
<evidence type="ECO:0000256" key="1">
    <source>
        <dbReference type="SAM" id="MobiDB-lite"/>
    </source>
</evidence>